<keyword evidence="2" id="KW-1185">Reference proteome</keyword>
<sequence length="94" mass="11034">MPWMNAWPRRLGVSMGAKEKNVTGVDPRYVREEVLHPVYRVDFWDESRACYENWLENAVSIDYALARAEADRHGRYVGIWAELNYEGGLAYWLP</sequence>
<proteinExistence type="predicted"/>
<accession>A0A2S3ZS05</accession>
<dbReference type="Proteomes" id="UP000237061">
    <property type="component" value="Unassembled WGS sequence"/>
</dbReference>
<dbReference type="EMBL" id="PPXC01000026">
    <property type="protein sequence ID" value="POH71647.1"/>
    <property type="molecule type" value="Genomic_DNA"/>
</dbReference>
<dbReference type="AlphaFoldDB" id="A0A2S3ZS05"/>
<organism evidence="1 2">
    <name type="scientific">Arthrobacter glacialis</name>
    <dbReference type="NCBI Taxonomy" id="1664"/>
    <lineage>
        <taxon>Bacteria</taxon>
        <taxon>Bacillati</taxon>
        <taxon>Actinomycetota</taxon>
        <taxon>Actinomycetes</taxon>
        <taxon>Micrococcales</taxon>
        <taxon>Micrococcaceae</taxon>
        <taxon>Arthrobacter</taxon>
    </lineage>
</organism>
<comment type="caution">
    <text evidence="1">The sequence shown here is derived from an EMBL/GenBank/DDBJ whole genome shotgun (WGS) entry which is preliminary data.</text>
</comment>
<name>A0A2S3ZS05_ARTGL</name>
<protein>
    <submittedName>
        <fullName evidence="1">Uncharacterized protein</fullName>
    </submittedName>
</protein>
<evidence type="ECO:0000313" key="2">
    <source>
        <dbReference type="Proteomes" id="UP000237061"/>
    </source>
</evidence>
<evidence type="ECO:0000313" key="1">
    <source>
        <dbReference type="EMBL" id="POH71647.1"/>
    </source>
</evidence>
<reference evidence="1 2" key="1">
    <citation type="submission" date="2018-01" db="EMBL/GenBank/DDBJ databases">
        <title>Arthrobacter sp. nov., from glaciers in China.</title>
        <authorList>
            <person name="Liu Q."/>
            <person name="Xin Y.-H."/>
        </authorList>
    </citation>
    <scope>NUCLEOTIDE SEQUENCE [LARGE SCALE GENOMIC DNA]</scope>
    <source>
        <strain evidence="1 2">HLT2-12-2</strain>
    </source>
</reference>
<gene>
    <name evidence="1" type="ORF">CVS27_19860</name>
</gene>